<gene>
    <name evidence="3" type="ORF">SEA_PHABBA_191</name>
</gene>
<evidence type="ECO:0000313" key="4">
    <source>
        <dbReference type="Proteomes" id="UP000226037"/>
    </source>
</evidence>
<sequence>MQPDQETVEREDSQSPPGYRSDGIATPVQPIPRHHDGGGVSAASVADVPQDDLRDMEARVKAAREAMYPSGQPSDPLPEPAFEIADDADIQQFLDAAAAADAKQAGTAPPISARRGRNPHSTKRGQRSEVKAPPAPPAPKPQKRDRQIEDISDEQLLADAGIVPFYSTTEAAQFFDKTNQWLYWGLRKEVNGEPVEPVFIYPDGTPIEPERVGDPSEGRRRFTLPIIKAILLSNYRRGNVEPDELKKILRRIRINELGGEWREREGWKKVRGKWVHPSLLEEVNGKWVKKKGAEVDAG</sequence>
<name>A0A249XSV0_9CAUD</name>
<evidence type="ECO:0000259" key="2">
    <source>
        <dbReference type="Pfam" id="PF23875"/>
    </source>
</evidence>
<dbReference type="EMBL" id="MF668280">
    <property type="protein sequence ID" value="ASZ74730.1"/>
    <property type="molecule type" value="Genomic_DNA"/>
</dbReference>
<feature type="compositionally biased region" description="Basic residues" evidence="1">
    <location>
        <begin position="114"/>
        <end position="125"/>
    </location>
</feature>
<dbReference type="InterPro" id="IPR055653">
    <property type="entry name" value="DUF7229"/>
</dbReference>
<protein>
    <recommendedName>
        <fullName evidence="2">DUF7229 domain-containing protein</fullName>
    </recommendedName>
</protein>
<evidence type="ECO:0000256" key="1">
    <source>
        <dbReference type="SAM" id="MobiDB-lite"/>
    </source>
</evidence>
<proteinExistence type="predicted"/>
<reference evidence="4" key="1">
    <citation type="submission" date="2017-08" db="EMBL/GenBank/DDBJ databases">
        <authorList>
            <person name="de Groot N.N."/>
        </authorList>
    </citation>
    <scope>NUCLEOTIDE SEQUENCE [LARGE SCALE GENOMIC DNA]</scope>
</reference>
<dbReference type="Pfam" id="PF23875">
    <property type="entry name" value="DUF7229"/>
    <property type="match status" value="1"/>
</dbReference>
<evidence type="ECO:0000313" key="3">
    <source>
        <dbReference type="EMBL" id="ASZ74730.1"/>
    </source>
</evidence>
<feature type="compositionally biased region" description="Low complexity" evidence="1">
    <location>
        <begin position="90"/>
        <end position="108"/>
    </location>
</feature>
<keyword evidence="4" id="KW-1185">Reference proteome</keyword>
<feature type="domain" description="DUF7229" evidence="2">
    <location>
        <begin position="156"/>
        <end position="254"/>
    </location>
</feature>
<feature type="compositionally biased region" description="Basic and acidic residues" evidence="1">
    <location>
        <begin position="51"/>
        <end position="64"/>
    </location>
</feature>
<feature type="region of interest" description="Disordered" evidence="1">
    <location>
        <begin position="1"/>
        <end position="146"/>
    </location>
</feature>
<dbReference type="Proteomes" id="UP000226037">
    <property type="component" value="Segment"/>
</dbReference>
<organism evidence="3 4">
    <name type="scientific">Mycobacterium phage Phabba</name>
    <dbReference type="NCBI Taxonomy" id="2027899"/>
    <lineage>
        <taxon>Viruses</taxon>
        <taxon>Duplodnaviria</taxon>
        <taxon>Heunggongvirae</taxon>
        <taxon>Uroviricota</taxon>
        <taxon>Caudoviricetes</taxon>
        <taxon>Ceeclamvirinae</taxon>
        <taxon>Myrnavirus</taxon>
        <taxon>Myrnavirus phabba</taxon>
        <taxon>Myranavirus phabba</taxon>
    </lineage>
</organism>
<accession>A0A249XSV0</accession>